<dbReference type="InterPro" id="IPR031488">
    <property type="entry name" value="Zn_ribbon_mio"/>
</dbReference>
<dbReference type="GO" id="GO:0005737">
    <property type="term" value="C:cytoplasm"/>
    <property type="evidence" value="ECO:0007669"/>
    <property type="project" value="TreeGrafter"/>
</dbReference>
<feature type="region of interest" description="Disordered" evidence="4">
    <location>
        <begin position="484"/>
        <end position="515"/>
    </location>
</feature>
<dbReference type="InterPro" id="IPR037593">
    <property type="entry name" value="MIOS/Sea4"/>
</dbReference>
<evidence type="ECO:0000256" key="1">
    <source>
        <dbReference type="ARBA" id="ARBA00009713"/>
    </source>
</evidence>
<dbReference type="SUPFAM" id="SSF50978">
    <property type="entry name" value="WD40 repeat-like"/>
    <property type="match status" value="1"/>
</dbReference>
<dbReference type="InterPro" id="IPR049092">
    <property type="entry name" value="MIOS_a-sol"/>
</dbReference>
<dbReference type="GO" id="GO:1904263">
    <property type="term" value="P:positive regulation of TORC1 signaling"/>
    <property type="evidence" value="ECO:0007669"/>
    <property type="project" value="TreeGrafter"/>
</dbReference>
<evidence type="ECO:0000256" key="2">
    <source>
        <dbReference type="ARBA" id="ARBA00022574"/>
    </source>
</evidence>
<dbReference type="InterPro" id="IPR036322">
    <property type="entry name" value="WD40_repeat_dom_sf"/>
</dbReference>
<evidence type="ECO:0000256" key="4">
    <source>
        <dbReference type="SAM" id="MobiDB-lite"/>
    </source>
</evidence>
<feature type="region of interest" description="Disordered" evidence="4">
    <location>
        <begin position="377"/>
        <end position="399"/>
    </location>
</feature>
<feature type="domain" description="MIOS-like alpha-solenoid" evidence="6">
    <location>
        <begin position="440"/>
        <end position="673"/>
    </location>
</feature>
<evidence type="ECO:0000313" key="8">
    <source>
        <dbReference type="WBParaSite" id="PTRK_0000846100.1"/>
    </source>
</evidence>
<reference evidence="8" key="1">
    <citation type="submission" date="2017-02" db="UniProtKB">
        <authorList>
            <consortium name="WormBaseParasite"/>
        </authorList>
    </citation>
    <scope>IDENTIFICATION</scope>
</reference>
<keyword evidence="2" id="KW-0853">WD repeat</keyword>
<keyword evidence="7" id="KW-1185">Reference proteome</keyword>
<accession>A0A0N4ZK27</accession>
<keyword evidence="3" id="KW-0677">Repeat</keyword>
<feature type="domain" description="GATOR2 complex protein MIO zinc-ribbon like" evidence="5">
    <location>
        <begin position="841"/>
        <end position="953"/>
    </location>
</feature>
<evidence type="ECO:0000256" key="3">
    <source>
        <dbReference type="ARBA" id="ARBA00022737"/>
    </source>
</evidence>
<dbReference type="WBParaSite" id="PTRK_0000846100.1">
    <property type="protein sequence ID" value="PTRK_0000846100.1"/>
    <property type="gene ID" value="PTRK_0000846100"/>
</dbReference>
<name>A0A0N4ZK27_PARTI</name>
<dbReference type="AlphaFoldDB" id="A0A0N4ZK27"/>
<dbReference type="Proteomes" id="UP000038045">
    <property type="component" value="Unplaced"/>
</dbReference>
<proteinExistence type="inferred from homology"/>
<dbReference type="InterPro" id="IPR015943">
    <property type="entry name" value="WD40/YVTN_repeat-like_dom_sf"/>
</dbReference>
<organism evidence="7 8">
    <name type="scientific">Parastrongyloides trichosuri</name>
    <name type="common">Possum-specific nematode worm</name>
    <dbReference type="NCBI Taxonomy" id="131310"/>
    <lineage>
        <taxon>Eukaryota</taxon>
        <taxon>Metazoa</taxon>
        <taxon>Ecdysozoa</taxon>
        <taxon>Nematoda</taxon>
        <taxon>Chromadorea</taxon>
        <taxon>Rhabditida</taxon>
        <taxon>Tylenchina</taxon>
        <taxon>Panagrolaimomorpha</taxon>
        <taxon>Strongyloidoidea</taxon>
        <taxon>Strongyloididae</taxon>
        <taxon>Parastrongyloides</taxon>
    </lineage>
</organism>
<dbReference type="PANTHER" id="PTHR16453:SF9">
    <property type="entry name" value="GATOR COMPLEX PROTEIN MIOS"/>
    <property type="match status" value="1"/>
</dbReference>
<sequence>MSVSPYSGLFIYSPKIRWLETPSYDYMLSTSKHIKLFGISNENGKKETVEKSIPLPRLSGDVICCTDVSNELCAFGNNRGCVFLTDIEDPTCRVIDIRPRYSTINECVIRDIKFNRDDPNVIGVTADSLHLDHPGSIVNVYDLGEFGRENEGLPCVYNASFSHRVLSLNWVDSNRYIVSSINQIEIYSKNCSDQVIEKLNLDEPVNNVTVEPNYGHGLACFTNGIVKIYDLRKFRQPIYVIDMEFSERERSSKNFLELSWNKQIKYDLSLLYQGHPLYNITSSALNDFYNDKPLIKNRKCNDKKDSEHPYMIIPVPIHQEDCIISFDWHPTKKHHLISLSAQKKIFIDTVDHRATAQICPTSKIICSSFDSEIFIRESTSPNDGNKSLKKKKNQSQKDISDIMRSRAINGFGYGESDDPITTCILRCLSAMDNDNDVNKVQKRDIMNVWIWLSRMIIRGIENDIVGDKYRSRFPGMIEIAENGMDREGTYSKGPRIKIESKNKNQKSHGGSSSSDEDEIVIKYRFFQHPRRRDILKICGWPLVDDISSQEYISLKYEQDIQELPRAMTIAAFSGNLDLAKELSTRFICEVEIREDHKKYLGVLKELDRILQSGVGKRVNNYDTLSKVKFYNQYLMALLIFVSVRKSRDNEKFKEIFELEKITFLDKIAFASLFLTDKEFFQECEQIKDTMMRRGQLSALIMTGLYNDQEIHQLFHNYIDRTSDVQNAALLLVIGDCTGEEAIYMNKRTFPTKEKELLSKEKSKKIINPDLFLYEILAKRNIERSSIIIRCYMDLLNVWSLYMNRAFIGCLSKSIRSKNYTKEINEQLIAPSNNFVKATLCCNFCREPITRDKNELPEESNAKKLSFLKRKEKKVEPRSMSCKKCRKPLPKCSICRLYFGTPIPDEEKSDDETNSDNWFCWCTNCLHGGHKKHMITWFKSFDMCPVSGCPCRCIMRDKNAYKDFTKYKCPL</sequence>
<evidence type="ECO:0000313" key="7">
    <source>
        <dbReference type="Proteomes" id="UP000038045"/>
    </source>
</evidence>
<dbReference type="Gene3D" id="2.130.10.10">
    <property type="entry name" value="YVTN repeat-like/Quinoprotein amine dehydrogenase"/>
    <property type="match status" value="1"/>
</dbReference>
<dbReference type="PANTHER" id="PTHR16453">
    <property type="entry name" value="WD40 DOMAIN-CONTAINING PROTEIN MIO FAMILY MEMBER"/>
    <property type="match status" value="1"/>
</dbReference>
<evidence type="ECO:0000259" key="5">
    <source>
        <dbReference type="Pfam" id="PF17034"/>
    </source>
</evidence>
<dbReference type="GO" id="GO:0034198">
    <property type="term" value="P:cellular response to amino acid starvation"/>
    <property type="evidence" value="ECO:0007669"/>
    <property type="project" value="TreeGrafter"/>
</dbReference>
<dbReference type="CDD" id="cd16691">
    <property type="entry name" value="mRING-H2-C3H3C2_Mio"/>
    <property type="match status" value="1"/>
</dbReference>
<evidence type="ECO:0000259" key="6">
    <source>
        <dbReference type="Pfam" id="PF21719"/>
    </source>
</evidence>
<dbReference type="STRING" id="131310.A0A0N4ZK27"/>
<dbReference type="Pfam" id="PF17034">
    <property type="entry name" value="zinc_ribbon_16"/>
    <property type="match status" value="1"/>
</dbReference>
<dbReference type="Pfam" id="PF21719">
    <property type="entry name" value="MIOS_a-sol"/>
    <property type="match status" value="1"/>
</dbReference>
<protein>
    <submittedName>
        <fullName evidence="8">Zinc_ribbon_16 domain-containing protein</fullName>
    </submittedName>
</protein>
<comment type="similarity">
    <text evidence="1">Belongs to the WD repeat mio family.</text>
</comment>